<name>A0A2A9MBE8_BESBE</name>
<dbReference type="GO" id="GO:0051082">
    <property type="term" value="F:unfolded protein binding"/>
    <property type="evidence" value="ECO:0007669"/>
    <property type="project" value="InterPro"/>
</dbReference>
<organism evidence="9 10">
    <name type="scientific">Besnoitia besnoiti</name>
    <name type="common">Apicomplexan protozoan</name>
    <dbReference type="NCBI Taxonomy" id="94643"/>
    <lineage>
        <taxon>Eukaryota</taxon>
        <taxon>Sar</taxon>
        <taxon>Alveolata</taxon>
        <taxon>Apicomplexa</taxon>
        <taxon>Conoidasida</taxon>
        <taxon>Coccidia</taxon>
        <taxon>Eucoccidiorida</taxon>
        <taxon>Eimeriorina</taxon>
        <taxon>Sarcocystidae</taxon>
        <taxon>Besnoitia</taxon>
    </lineage>
</organism>
<keyword evidence="2" id="KW-0677">Repeat</keyword>
<dbReference type="InterPro" id="IPR002939">
    <property type="entry name" value="DnaJ_C"/>
</dbReference>
<proteinExistence type="predicted"/>
<sequence length="623" mass="65969">MMHVFIRPHRCHGQRCSGPLLVFFRHFLVTVLCVVGQVSGFSSRATQALHAPQPSLVPRGYELLSWSFAPTASCDRRHPGESQGISSHQCLGFVSADIRAHAPGFRSDAVGTGAVVRHPMPRRHAEGSTAMTALSGASAVVGQSHGSSLPSSPRPSPPVSIWQLHSSQLSRGRFVSSLGAFPFLGRRKDAPEGAAEKQGGAAAPGVTVDMDLYGLVGLAASAAKAEIESRFLQAEKDLRGLDGDLSVLRMLHAARDILTDDRMRAEYDSTGRVPANLAHAFLPSSPPRGPSKERAAPNGLPDDLATERGAAGANGRAGTAAEEESRDHEEQGADEAQTRQQLGLTNIFSTLFGGGDARRRAKGWNSARGNDVWASVTLGLSEIAVNDVEKSVTVEALESCASCAGTGGKDGQKAVPCEACEGRGAIVKTQRTSMGTLRSSRTCPDCRGSGRQTRPLCSDCSGSGRVQTKKALQVTIPAGVADRMRLRIKGQGDVGENGGEAGDLLLRVEVENDTPFRRESNNLLGIVRISYVDAILGLPSKEIDVIDGKARISILPGTQSGEKIVVKGRGTVDPDTTSGSVDAQRGPAARGDHIAVIEVELPKSISAEERQLLERLRELQPRP</sequence>
<evidence type="ECO:0000256" key="4">
    <source>
        <dbReference type="ARBA" id="ARBA00022833"/>
    </source>
</evidence>
<dbReference type="Pfam" id="PF00684">
    <property type="entry name" value="DnaJ_CXXCXGXG"/>
    <property type="match status" value="1"/>
</dbReference>
<dbReference type="GO" id="GO:0008270">
    <property type="term" value="F:zinc ion binding"/>
    <property type="evidence" value="ECO:0007669"/>
    <property type="project" value="UniProtKB-KW"/>
</dbReference>
<feature type="compositionally biased region" description="Low complexity" evidence="7">
    <location>
        <begin position="307"/>
        <end position="320"/>
    </location>
</feature>
<dbReference type="GO" id="GO:0042026">
    <property type="term" value="P:protein refolding"/>
    <property type="evidence" value="ECO:0007669"/>
    <property type="project" value="TreeGrafter"/>
</dbReference>
<keyword evidence="3 6" id="KW-0863">Zinc-finger</keyword>
<accession>A0A2A9MBE8</accession>
<dbReference type="InterPro" id="IPR036869">
    <property type="entry name" value="J_dom_sf"/>
</dbReference>
<keyword evidence="4 6" id="KW-0862">Zinc</keyword>
<dbReference type="SUPFAM" id="SSF57938">
    <property type="entry name" value="DnaJ/Hsp40 cysteine-rich domain"/>
    <property type="match status" value="1"/>
</dbReference>
<evidence type="ECO:0000313" key="10">
    <source>
        <dbReference type="Proteomes" id="UP000224006"/>
    </source>
</evidence>
<dbReference type="FunFam" id="2.10.230.10:FF:000002">
    <property type="entry name" value="Molecular chaperone DnaJ"/>
    <property type="match status" value="1"/>
</dbReference>
<dbReference type="GeneID" id="40306386"/>
<dbReference type="Pfam" id="PF01556">
    <property type="entry name" value="DnaJ_C"/>
    <property type="match status" value="1"/>
</dbReference>
<dbReference type="Proteomes" id="UP000224006">
    <property type="component" value="Chromosome IX"/>
</dbReference>
<evidence type="ECO:0000256" key="1">
    <source>
        <dbReference type="ARBA" id="ARBA00022723"/>
    </source>
</evidence>
<dbReference type="SUPFAM" id="SSF49493">
    <property type="entry name" value="HSP40/DnaJ peptide-binding domain"/>
    <property type="match status" value="2"/>
</dbReference>
<feature type="zinc finger region" description="CR-type" evidence="6">
    <location>
        <begin position="387"/>
        <end position="469"/>
    </location>
</feature>
<keyword evidence="10" id="KW-1185">Reference proteome</keyword>
<dbReference type="STRING" id="94643.A0A2A9MBE8"/>
<gene>
    <name evidence="9" type="ORF">BESB_013240</name>
</gene>
<dbReference type="InterPro" id="IPR001305">
    <property type="entry name" value="HSP_DnaJ_Cys-rich_dom"/>
</dbReference>
<protein>
    <submittedName>
        <fullName evidence="9">DnaJ C terminal region domain-containing protein</fullName>
    </submittedName>
</protein>
<keyword evidence="1 6" id="KW-0479">Metal-binding</keyword>
<dbReference type="GO" id="GO:0005737">
    <property type="term" value="C:cytoplasm"/>
    <property type="evidence" value="ECO:0007669"/>
    <property type="project" value="TreeGrafter"/>
</dbReference>
<dbReference type="PROSITE" id="PS51188">
    <property type="entry name" value="ZF_CR"/>
    <property type="match status" value="1"/>
</dbReference>
<feature type="region of interest" description="Disordered" evidence="7">
    <location>
        <begin position="279"/>
        <end position="340"/>
    </location>
</feature>
<dbReference type="VEuPathDB" id="ToxoDB:BESB_013240"/>
<dbReference type="PANTHER" id="PTHR43096">
    <property type="entry name" value="DNAJ HOMOLOG 1, MITOCHONDRIAL-RELATED"/>
    <property type="match status" value="1"/>
</dbReference>
<dbReference type="EMBL" id="NWUJ01000010">
    <property type="protein sequence ID" value="PFH32712.1"/>
    <property type="molecule type" value="Genomic_DNA"/>
</dbReference>
<evidence type="ECO:0000256" key="7">
    <source>
        <dbReference type="SAM" id="MobiDB-lite"/>
    </source>
</evidence>
<dbReference type="CDD" id="cd10747">
    <property type="entry name" value="DnaJ_C"/>
    <property type="match status" value="1"/>
</dbReference>
<evidence type="ECO:0000313" key="9">
    <source>
        <dbReference type="EMBL" id="PFH32712.1"/>
    </source>
</evidence>
<feature type="domain" description="CR-type" evidence="8">
    <location>
        <begin position="387"/>
        <end position="469"/>
    </location>
</feature>
<dbReference type="GO" id="GO:0031072">
    <property type="term" value="F:heat shock protein binding"/>
    <property type="evidence" value="ECO:0007669"/>
    <property type="project" value="InterPro"/>
</dbReference>
<comment type="caution">
    <text evidence="9">The sequence shown here is derived from an EMBL/GenBank/DDBJ whole genome shotgun (WGS) entry which is preliminary data.</text>
</comment>
<dbReference type="SUPFAM" id="SSF46565">
    <property type="entry name" value="Chaperone J-domain"/>
    <property type="match status" value="1"/>
</dbReference>
<dbReference type="OrthoDB" id="10256793at2759"/>
<dbReference type="InterPro" id="IPR036410">
    <property type="entry name" value="HSP_DnaJ_Cys-rich_dom_sf"/>
</dbReference>
<dbReference type="Gene3D" id="2.10.230.10">
    <property type="entry name" value="Heat shock protein DnaJ, cysteine-rich domain"/>
    <property type="match status" value="1"/>
</dbReference>
<dbReference type="CDD" id="cd10719">
    <property type="entry name" value="DnaJ_zf"/>
    <property type="match status" value="1"/>
</dbReference>
<evidence type="ECO:0000256" key="2">
    <source>
        <dbReference type="ARBA" id="ARBA00022737"/>
    </source>
</evidence>
<evidence type="ECO:0000256" key="5">
    <source>
        <dbReference type="ARBA" id="ARBA00023186"/>
    </source>
</evidence>
<evidence type="ECO:0000259" key="8">
    <source>
        <dbReference type="PROSITE" id="PS51188"/>
    </source>
</evidence>
<reference evidence="9 10" key="1">
    <citation type="submission" date="2017-09" db="EMBL/GenBank/DDBJ databases">
        <title>Genome sequencing of Besnoitia besnoiti strain Bb-Ger1.</title>
        <authorList>
            <person name="Schares G."/>
            <person name="Venepally P."/>
            <person name="Lorenzi H.A."/>
        </authorList>
    </citation>
    <scope>NUCLEOTIDE SEQUENCE [LARGE SCALE GENOMIC DNA]</scope>
    <source>
        <strain evidence="9 10">Bb-Ger1</strain>
    </source>
</reference>
<dbReference type="PANTHER" id="PTHR43096:SF10">
    <property type="entry name" value="CHAPERONE PROTEIN DNAJ A6, CHLOROPLASTIC"/>
    <property type="match status" value="1"/>
</dbReference>
<evidence type="ECO:0000256" key="6">
    <source>
        <dbReference type="PROSITE-ProRule" id="PRU00546"/>
    </source>
</evidence>
<dbReference type="KEGG" id="bbes:BESB_013240"/>
<dbReference type="Gene3D" id="2.60.260.20">
    <property type="entry name" value="Urease metallochaperone UreE, N-terminal domain"/>
    <property type="match status" value="2"/>
</dbReference>
<dbReference type="RefSeq" id="XP_029216721.1">
    <property type="nucleotide sequence ID" value="XM_029360054.1"/>
</dbReference>
<dbReference type="InterPro" id="IPR008971">
    <property type="entry name" value="HSP40/DnaJ_pept-bd"/>
</dbReference>
<dbReference type="AlphaFoldDB" id="A0A2A9MBE8"/>
<evidence type="ECO:0000256" key="3">
    <source>
        <dbReference type="ARBA" id="ARBA00022771"/>
    </source>
</evidence>
<keyword evidence="5" id="KW-0143">Chaperone</keyword>